<keyword evidence="4 5" id="KW-0472">Membrane</keyword>
<feature type="transmembrane region" description="Helical" evidence="5">
    <location>
        <begin position="125"/>
        <end position="144"/>
    </location>
</feature>
<feature type="transmembrane region" description="Helical" evidence="5">
    <location>
        <begin position="21"/>
        <end position="37"/>
    </location>
</feature>
<feature type="domain" description="O-antigen ligase-related" evidence="6">
    <location>
        <begin position="196"/>
        <end position="323"/>
    </location>
</feature>
<feature type="transmembrane region" description="Helical" evidence="5">
    <location>
        <begin position="68"/>
        <end position="86"/>
    </location>
</feature>
<dbReference type="PANTHER" id="PTHR37422">
    <property type="entry name" value="TEICHURONIC ACID BIOSYNTHESIS PROTEIN TUAE"/>
    <property type="match status" value="1"/>
</dbReference>
<reference evidence="8" key="1">
    <citation type="submission" date="2016-10" db="EMBL/GenBank/DDBJ databases">
        <authorList>
            <person name="Varghese N."/>
            <person name="Submissions S."/>
        </authorList>
    </citation>
    <scope>NUCLEOTIDE SEQUENCE [LARGE SCALE GENOMIC DNA]</scope>
    <source>
        <strain evidence="8">DSM 123</strain>
    </source>
</reference>
<dbReference type="Pfam" id="PF04932">
    <property type="entry name" value="Wzy_C"/>
    <property type="match status" value="1"/>
</dbReference>
<feature type="transmembrane region" description="Helical" evidence="5">
    <location>
        <begin position="210"/>
        <end position="225"/>
    </location>
</feature>
<dbReference type="PANTHER" id="PTHR37422:SF13">
    <property type="entry name" value="LIPOPOLYSACCHARIDE BIOSYNTHESIS PROTEIN PA4999-RELATED"/>
    <property type="match status" value="1"/>
</dbReference>
<keyword evidence="8" id="KW-1185">Reference proteome</keyword>
<gene>
    <name evidence="7" type="ORF">SAMN05444123_107165</name>
</gene>
<sequence>MTTLSERLTITRRFFREKYPFAWVLAGFFVLLVFYGKSITQNYYYLLLLVPFLLAITAAEAKQLARNGVLIALAVYFATLWFSLLWNGHTTPAWTIYYARNLLAELSFVTLIAWLLEHDRNRTELLASLSLGGSLFIALVLSLWGQTEFVGGRLTLFMWSNSNTGAAVTGVATLLLVSALLNCRNGPLRYLIAVLLFGLSIEIVFSLSRATLLAVITACFVALLARRSLKALLLLTIPLPVVMAAATAAGFIQPLNYLTRGDSARFEVWRAFWQPISEHIWRGIGIDRQFALVFEIAGSPIDNPHNMFLIALLYAGIPACLAWAGVLFVMVKSAVPIAWRGGDVLALSMAVYVFVHGLVEGVLLVELANWQWIYLLLPIGCVATAAFRNEAAAASRSIEAKA</sequence>
<evidence type="ECO:0000256" key="2">
    <source>
        <dbReference type="ARBA" id="ARBA00022692"/>
    </source>
</evidence>
<dbReference type="GO" id="GO:0016020">
    <property type="term" value="C:membrane"/>
    <property type="evidence" value="ECO:0007669"/>
    <property type="project" value="UniProtKB-SubCell"/>
</dbReference>
<evidence type="ECO:0000256" key="3">
    <source>
        <dbReference type="ARBA" id="ARBA00022989"/>
    </source>
</evidence>
<dbReference type="InterPro" id="IPR007016">
    <property type="entry name" value="O-antigen_ligase-rel_domated"/>
</dbReference>
<feature type="transmembrane region" description="Helical" evidence="5">
    <location>
        <begin position="370"/>
        <end position="387"/>
    </location>
</feature>
<dbReference type="OrthoDB" id="5801261at2"/>
<dbReference type="RefSeq" id="WP_092684850.1">
    <property type="nucleotide sequence ID" value="NZ_FODT01000007.1"/>
</dbReference>
<accession>A0A1H8UNS5</accession>
<organism evidence="7 8">
    <name type="scientific">Rhodopseudomonas pseudopalustris</name>
    <dbReference type="NCBI Taxonomy" id="1513892"/>
    <lineage>
        <taxon>Bacteria</taxon>
        <taxon>Pseudomonadati</taxon>
        <taxon>Pseudomonadota</taxon>
        <taxon>Alphaproteobacteria</taxon>
        <taxon>Hyphomicrobiales</taxon>
        <taxon>Nitrobacteraceae</taxon>
        <taxon>Rhodopseudomonas</taxon>
    </lineage>
</organism>
<evidence type="ECO:0000313" key="8">
    <source>
        <dbReference type="Proteomes" id="UP000199615"/>
    </source>
</evidence>
<dbReference type="InterPro" id="IPR051533">
    <property type="entry name" value="WaaL-like"/>
</dbReference>
<feature type="transmembrane region" description="Helical" evidence="5">
    <location>
        <begin position="164"/>
        <end position="181"/>
    </location>
</feature>
<protein>
    <recommendedName>
        <fullName evidence="6">O-antigen ligase-related domain-containing protein</fullName>
    </recommendedName>
</protein>
<evidence type="ECO:0000313" key="7">
    <source>
        <dbReference type="EMBL" id="SEP04865.1"/>
    </source>
</evidence>
<feature type="transmembrane region" description="Helical" evidence="5">
    <location>
        <begin position="43"/>
        <end position="61"/>
    </location>
</feature>
<evidence type="ECO:0000256" key="4">
    <source>
        <dbReference type="ARBA" id="ARBA00023136"/>
    </source>
</evidence>
<feature type="transmembrane region" description="Helical" evidence="5">
    <location>
        <begin position="98"/>
        <end position="116"/>
    </location>
</feature>
<proteinExistence type="predicted"/>
<dbReference type="Proteomes" id="UP000199615">
    <property type="component" value="Unassembled WGS sequence"/>
</dbReference>
<feature type="transmembrane region" description="Helical" evidence="5">
    <location>
        <begin position="308"/>
        <end position="331"/>
    </location>
</feature>
<evidence type="ECO:0000256" key="1">
    <source>
        <dbReference type="ARBA" id="ARBA00004141"/>
    </source>
</evidence>
<keyword evidence="2 5" id="KW-0812">Transmembrane</keyword>
<dbReference type="AlphaFoldDB" id="A0A1H8UNS5"/>
<feature type="transmembrane region" description="Helical" evidence="5">
    <location>
        <begin position="188"/>
        <end position="204"/>
    </location>
</feature>
<feature type="transmembrane region" description="Helical" evidence="5">
    <location>
        <begin position="343"/>
        <end position="364"/>
    </location>
</feature>
<comment type="subcellular location">
    <subcellularLocation>
        <location evidence="1">Membrane</location>
        <topology evidence="1">Multi-pass membrane protein</topology>
    </subcellularLocation>
</comment>
<feature type="transmembrane region" description="Helical" evidence="5">
    <location>
        <begin position="232"/>
        <end position="252"/>
    </location>
</feature>
<keyword evidence="3 5" id="KW-1133">Transmembrane helix</keyword>
<name>A0A1H8UNS5_9BRAD</name>
<dbReference type="EMBL" id="FODT01000007">
    <property type="protein sequence ID" value="SEP04865.1"/>
    <property type="molecule type" value="Genomic_DNA"/>
</dbReference>
<evidence type="ECO:0000256" key="5">
    <source>
        <dbReference type="SAM" id="Phobius"/>
    </source>
</evidence>
<evidence type="ECO:0000259" key="6">
    <source>
        <dbReference type="Pfam" id="PF04932"/>
    </source>
</evidence>